<sequence>MDLRHLTTFRYQTPAGLNSPDGSGSGTDKRQHADHVVKEECRACKWVAVALPLGLSGYITYAAKQQYTRYTGAKRWTYISLCGGLSLGLLYLSGKDLLRRSSDEAAK</sequence>
<name>A0A504X534_FASGI</name>
<gene>
    <name evidence="3" type="ORF">FGIG_00311</name>
</gene>
<evidence type="ECO:0000256" key="2">
    <source>
        <dbReference type="SAM" id="Phobius"/>
    </source>
</evidence>
<evidence type="ECO:0000256" key="1">
    <source>
        <dbReference type="SAM" id="MobiDB-lite"/>
    </source>
</evidence>
<reference evidence="3 4" key="1">
    <citation type="submission" date="2019-04" db="EMBL/GenBank/DDBJ databases">
        <title>Annotation for the trematode Fasciola gigantica.</title>
        <authorList>
            <person name="Choi Y.-J."/>
        </authorList>
    </citation>
    <scope>NUCLEOTIDE SEQUENCE [LARGE SCALE GENOMIC DNA]</scope>
    <source>
        <strain evidence="3">Uganda_cow_1</strain>
    </source>
</reference>
<keyword evidence="2" id="KW-0472">Membrane</keyword>
<protein>
    <recommendedName>
        <fullName evidence="5">DUF4536 domain-containing protein</fullName>
    </recommendedName>
</protein>
<organism evidence="3 4">
    <name type="scientific">Fasciola gigantica</name>
    <name type="common">Giant liver fluke</name>
    <dbReference type="NCBI Taxonomy" id="46835"/>
    <lineage>
        <taxon>Eukaryota</taxon>
        <taxon>Metazoa</taxon>
        <taxon>Spiralia</taxon>
        <taxon>Lophotrochozoa</taxon>
        <taxon>Platyhelminthes</taxon>
        <taxon>Trematoda</taxon>
        <taxon>Digenea</taxon>
        <taxon>Plagiorchiida</taxon>
        <taxon>Echinostomata</taxon>
        <taxon>Echinostomatoidea</taxon>
        <taxon>Fasciolidae</taxon>
        <taxon>Fasciola</taxon>
    </lineage>
</organism>
<keyword evidence="2" id="KW-1133">Transmembrane helix</keyword>
<dbReference type="AlphaFoldDB" id="A0A504X534"/>
<accession>A0A504X534</accession>
<feature type="transmembrane region" description="Helical" evidence="2">
    <location>
        <begin position="75"/>
        <end position="92"/>
    </location>
</feature>
<proteinExistence type="predicted"/>
<evidence type="ECO:0000313" key="4">
    <source>
        <dbReference type="Proteomes" id="UP000316759"/>
    </source>
</evidence>
<dbReference type="OrthoDB" id="6604875at2759"/>
<dbReference type="EMBL" id="SUNJ01015694">
    <property type="protein sequence ID" value="TPP44136.1"/>
    <property type="molecule type" value="Genomic_DNA"/>
</dbReference>
<feature type="region of interest" description="Disordered" evidence="1">
    <location>
        <begin position="9"/>
        <end position="33"/>
    </location>
</feature>
<evidence type="ECO:0000313" key="3">
    <source>
        <dbReference type="EMBL" id="TPP44136.1"/>
    </source>
</evidence>
<keyword evidence="4" id="KW-1185">Reference proteome</keyword>
<dbReference type="Proteomes" id="UP000316759">
    <property type="component" value="Unassembled WGS sequence"/>
</dbReference>
<comment type="caution">
    <text evidence="3">The sequence shown here is derived from an EMBL/GenBank/DDBJ whole genome shotgun (WGS) entry which is preliminary data.</text>
</comment>
<keyword evidence="2" id="KW-0812">Transmembrane</keyword>
<evidence type="ECO:0008006" key="5">
    <source>
        <dbReference type="Google" id="ProtNLM"/>
    </source>
</evidence>